<evidence type="ECO:0000256" key="2">
    <source>
        <dbReference type="ARBA" id="ARBA00002039"/>
    </source>
</evidence>
<dbReference type="SUPFAM" id="SSF52317">
    <property type="entry name" value="Class I glutamine amidotransferase-like"/>
    <property type="match status" value="1"/>
</dbReference>
<organism evidence="9 10">
    <name type="scientific">Microcystis aeruginosa NIES-44</name>
    <dbReference type="NCBI Taxonomy" id="449439"/>
    <lineage>
        <taxon>Bacteria</taxon>
        <taxon>Bacillati</taxon>
        <taxon>Cyanobacteriota</taxon>
        <taxon>Cyanophyceae</taxon>
        <taxon>Oscillatoriophycideae</taxon>
        <taxon>Chroococcales</taxon>
        <taxon>Microcystaceae</taxon>
        <taxon>Microcystis</taxon>
    </lineage>
</organism>
<evidence type="ECO:0000256" key="1">
    <source>
        <dbReference type="ARBA" id="ARBA00001092"/>
    </source>
</evidence>
<name>A0A0A1VSQ8_MICAE</name>
<dbReference type="Gene3D" id="3.40.50.880">
    <property type="match status" value="1"/>
</dbReference>
<evidence type="ECO:0000256" key="6">
    <source>
        <dbReference type="ARBA" id="ARBA00022670"/>
    </source>
</evidence>
<reference evidence="10" key="1">
    <citation type="journal article" date="2015" name="Genome">
        <title>Whole Genome Sequence of the Non-Microcystin-Producing Microcystis aeruginosa Strain NIES-44.</title>
        <authorList>
            <person name="Okano K."/>
            <person name="Miyata N."/>
            <person name="Ozaki Y."/>
        </authorList>
    </citation>
    <scope>NUCLEOTIDE SEQUENCE [LARGE SCALE GENOMIC DNA]</scope>
    <source>
        <strain evidence="10">NIES-44</strain>
    </source>
</reference>
<evidence type="ECO:0000256" key="8">
    <source>
        <dbReference type="ARBA" id="ARBA00022825"/>
    </source>
</evidence>
<dbReference type="AlphaFoldDB" id="A0A0A1VSQ8"/>
<dbReference type="CDD" id="cd03145">
    <property type="entry name" value="GAT1_cyanophycinase"/>
    <property type="match status" value="1"/>
</dbReference>
<keyword evidence="9" id="KW-0121">Carboxypeptidase</keyword>
<dbReference type="EC" id="3.4.15.6" evidence="4"/>
<sequence length="326" mass="36155">MSRKIFLNRIFFRQPFRENNIKILVHLPEKPSIPKNVYSFSDMIIELETQHHENPAPISLKTAILVIGGAEDKVHGKEILHTFWNRAGGSEAVIAIVPSASREPVLIGDRYQKIFEEMGAKYVKVIDIRDRVQGEDPQFQAYIEECTGVFMTGGDQLRLCGLLSDTPLMERIRQRVQRGELTLAGTSAGAAVMGHHMIAGGSSGEAPNRALVDMAMGLGLIPEVIVDQHFHNRNRMARLMSAISGYPERLGIGIDEDTCAMFERDGTMTVIGCGTVTVIDARAMSHTNHHQVTANEPLSLHNLRVHILSYGDGYHLKKQQVIAKLG</sequence>
<evidence type="ECO:0000313" key="10">
    <source>
        <dbReference type="Proteomes" id="UP000030321"/>
    </source>
</evidence>
<evidence type="ECO:0000256" key="5">
    <source>
        <dbReference type="ARBA" id="ARBA00015719"/>
    </source>
</evidence>
<protein>
    <recommendedName>
        <fullName evidence="5">Cyanophycinase</fullName>
        <ecNumber evidence="4">3.4.15.6</ecNumber>
    </recommendedName>
</protein>
<dbReference type="GO" id="GO:0008241">
    <property type="term" value="F:peptidyl-dipeptidase activity"/>
    <property type="evidence" value="ECO:0007669"/>
    <property type="project" value="UniProtKB-EC"/>
</dbReference>
<dbReference type="InterPro" id="IPR005320">
    <property type="entry name" value="Peptidase_S51"/>
</dbReference>
<dbReference type="MEROPS" id="S51.003"/>
<gene>
    <name evidence="9" type="ORF">N44_00991</name>
</gene>
<evidence type="ECO:0000256" key="4">
    <source>
        <dbReference type="ARBA" id="ARBA00013115"/>
    </source>
</evidence>
<comment type="similarity">
    <text evidence="3">Belongs to the peptidase S51 family.</text>
</comment>
<dbReference type="Proteomes" id="UP000030321">
    <property type="component" value="Unassembled WGS sequence"/>
</dbReference>
<dbReference type="EMBL" id="BBPA01000021">
    <property type="protein sequence ID" value="GAL92433.1"/>
    <property type="molecule type" value="Genomic_DNA"/>
</dbReference>
<dbReference type="InterPro" id="IPR029062">
    <property type="entry name" value="Class_I_gatase-like"/>
</dbReference>
<evidence type="ECO:0000313" key="9">
    <source>
        <dbReference type="EMBL" id="GAL92433.1"/>
    </source>
</evidence>
<dbReference type="PANTHER" id="PTHR36175:SF1">
    <property type="entry name" value="CYANOPHYCINASE"/>
    <property type="match status" value="1"/>
</dbReference>
<dbReference type="NCBIfam" id="TIGR02069">
    <property type="entry name" value="cyanophycinase"/>
    <property type="match status" value="1"/>
</dbReference>
<comment type="catalytic activity">
    <reaction evidence="1">
        <text>[L-4-(L-arginin-2-N-yl)aspartate](n) + H2O = [L-4-(L-arginin-2-N-yl)aspartate](n-1) + L-4-(L-arginin-2-N-yl)aspartate</text>
        <dbReference type="Rhea" id="RHEA:12845"/>
        <dbReference type="Rhea" id="RHEA-COMP:13728"/>
        <dbReference type="Rhea" id="RHEA-COMP:13734"/>
        <dbReference type="ChEBI" id="CHEBI:15377"/>
        <dbReference type="ChEBI" id="CHEBI:137986"/>
        <dbReference type="ChEBI" id="CHEBI:137991"/>
        <dbReference type="EC" id="3.4.15.6"/>
    </reaction>
</comment>
<dbReference type="PANTHER" id="PTHR36175">
    <property type="entry name" value="CYANOPHYCINASE"/>
    <property type="match status" value="1"/>
</dbReference>
<evidence type="ECO:0000256" key="3">
    <source>
        <dbReference type="ARBA" id="ARBA00006534"/>
    </source>
</evidence>
<dbReference type="InterPro" id="IPR011811">
    <property type="entry name" value="Peptidase_S51_cyanophycinase"/>
</dbReference>
<dbReference type="Pfam" id="PF03575">
    <property type="entry name" value="Peptidase_S51"/>
    <property type="match status" value="1"/>
</dbReference>
<comment type="caution">
    <text evidence="9">The sequence shown here is derived from an EMBL/GenBank/DDBJ whole genome shotgun (WGS) entry which is preliminary data.</text>
</comment>
<comment type="function">
    <text evidence="2">Exopeptidase that catalyzes the hydrolytic cleavage of multi-L-arginyl-poly-L-aspartic acid (cyanophycin; a water-insoluble reserve polymer) into aspartate-arginine dipeptides.</text>
</comment>
<dbReference type="GO" id="GO:0008236">
    <property type="term" value="F:serine-type peptidase activity"/>
    <property type="evidence" value="ECO:0007669"/>
    <property type="project" value="UniProtKB-KW"/>
</dbReference>
<evidence type="ECO:0000256" key="7">
    <source>
        <dbReference type="ARBA" id="ARBA00022801"/>
    </source>
</evidence>
<keyword evidence="6" id="KW-0645">Protease</keyword>
<accession>A0A0A1VSQ8</accession>
<dbReference type="GO" id="GO:0004180">
    <property type="term" value="F:carboxypeptidase activity"/>
    <property type="evidence" value="ECO:0007669"/>
    <property type="project" value="UniProtKB-KW"/>
</dbReference>
<dbReference type="GO" id="GO:0006508">
    <property type="term" value="P:proteolysis"/>
    <property type="evidence" value="ECO:0007669"/>
    <property type="project" value="UniProtKB-KW"/>
</dbReference>
<proteinExistence type="inferred from homology"/>
<keyword evidence="8" id="KW-0720">Serine protease</keyword>
<keyword evidence="7 9" id="KW-0378">Hydrolase</keyword>